<dbReference type="AlphaFoldDB" id="A0A1I4S353"/>
<keyword evidence="1" id="KW-0732">Signal</keyword>
<feature type="signal peptide" evidence="1">
    <location>
        <begin position="1"/>
        <end position="40"/>
    </location>
</feature>
<evidence type="ECO:0000256" key="1">
    <source>
        <dbReference type="SAM" id="SignalP"/>
    </source>
</evidence>
<proteinExistence type="predicted"/>
<dbReference type="Gene3D" id="1.20.1270.390">
    <property type="match status" value="1"/>
</dbReference>
<dbReference type="RefSeq" id="WP_244887922.1">
    <property type="nucleotide sequence ID" value="NZ_FOUO01000012.1"/>
</dbReference>
<name>A0A1I4S353_ECTMO</name>
<feature type="chain" id="PRO_5011459093" evidence="1">
    <location>
        <begin position="41"/>
        <end position="111"/>
    </location>
</feature>
<accession>A0A1I4S353</accession>
<dbReference type="STRING" id="195064.SAMN05421721_11232"/>
<reference evidence="2 3" key="1">
    <citation type="submission" date="2016-10" db="EMBL/GenBank/DDBJ databases">
        <authorList>
            <person name="de Groot N.N."/>
        </authorList>
    </citation>
    <scope>NUCLEOTIDE SEQUENCE [LARGE SCALE GENOMIC DNA]</scope>
    <source>
        <strain evidence="2 3">DSM 4180</strain>
    </source>
</reference>
<evidence type="ECO:0000313" key="2">
    <source>
        <dbReference type="EMBL" id="SFM58831.1"/>
    </source>
</evidence>
<sequence>MNPIPDPRPFRSIRPGPLCCRTYGAVALLLWALMAGCATTAPVQEMSDARQALQAAEQAGARERAAEAYRRSRALLEEAQLRLESGEYGPAREKALEAKRAAIEARIEAAD</sequence>
<dbReference type="EMBL" id="FOUO01000012">
    <property type="protein sequence ID" value="SFM58831.1"/>
    <property type="molecule type" value="Genomic_DNA"/>
</dbReference>
<evidence type="ECO:0000313" key="3">
    <source>
        <dbReference type="Proteomes" id="UP000199556"/>
    </source>
</evidence>
<keyword evidence="3" id="KW-1185">Reference proteome</keyword>
<organism evidence="2 3">
    <name type="scientific">Ectothiorhodospira mobilis</name>
    <dbReference type="NCBI Taxonomy" id="195064"/>
    <lineage>
        <taxon>Bacteria</taxon>
        <taxon>Pseudomonadati</taxon>
        <taxon>Pseudomonadota</taxon>
        <taxon>Gammaproteobacteria</taxon>
        <taxon>Chromatiales</taxon>
        <taxon>Ectothiorhodospiraceae</taxon>
        <taxon>Ectothiorhodospira</taxon>
    </lineage>
</organism>
<protein>
    <submittedName>
        <fullName evidence="2">Uncharacterized protein</fullName>
    </submittedName>
</protein>
<gene>
    <name evidence="2" type="ORF">SAMN05421721_11232</name>
</gene>
<dbReference type="Proteomes" id="UP000199556">
    <property type="component" value="Unassembled WGS sequence"/>
</dbReference>